<dbReference type="EMBL" id="BK015609">
    <property type="protein sequence ID" value="DAE15641.1"/>
    <property type="molecule type" value="Genomic_DNA"/>
</dbReference>
<proteinExistence type="predicted"/>
<dbReference type="PROSITE" id="PS50835">
    <property type="entry name" value="IG_LIKE"/>
    <property type="match status" value="1"/>
</dbReference>
<feature type="domain" description="Ig-like" evidence="1">
    <location>
        <begin position="978"/>
        <end position="1065"/>
    </location>
</feature>
<organism evidence="2">
    <name type="scientific">Siphoviridae sp. ct2ZW1</name>
    <dbReference type="NCBI Taxonomy" id="2825316"/>
    <lineage>
        <taxon>Viruses</taxon>
        <taxon>Duplodnaviria</taxon>
        <taxon>Heunggongvirae</taxon>
        <taxon>Uroviricota</taxon>
        <taxon>Caudoviricetes</taxon>
    </lineage>
</organism>
<sequence length="1065" mass="118460">MLANFVRMVIYDINGNKIIDATLTSGAEHEEELGKSNLVRLSWQSELKVTLPAGAYIIPFDDGLKYRLLNAYTPTEDNTAFKYTPEFQHPLMWLSRVPFLYDTTDADKNPIKQQEWSFEGLTTNALEYACNAINEALNITTESEKFTFTLCGNVDSSVSFSVSSNDILSVLSSIAQGCKNNSCEWHLSWKHKALYFGQISINLGEEIPTLKAHDNVQVPNISDSKENYYNCFYPQGSTKNMSTKALVGTGNVATLLRLGLDKETYPDGCIYVDTDGSITTKAAFDASNAIKQTLALSFDDVYPHIDLYVYNVRKHVRYLKNSQTKEIELDSRGNKKTYTIWYMRLAFPSVTKIDGKTAINITHDKDESGNIITHYWYDYDIERTKQVLQGYTLKGIFKVNTHAVDGQYDALTQGLVGQPNGQEGFELHYHEVNNPIASKPNEGDSGVDILKGDYEILKYQSGDTIIPTNESEGLYPRGKNLPDLTCNMVVLFNIVMGEHETKLAQEELAARTIKEIKRRAQDNNNYSFSSNAVAFANKNPKLYIGQKVTFDDGFGYQLKTRVLRLVTKLDYPIIQEITVGNQAVKGTISQLKEDVNNILSGNFSGGGINANQTSEIIKNYVDPRFLRKDSPDTAQELITLLKGIAFAAGMGIDGSGNATLLDMIARYIKADAVKSKDFHSGLVDGVGYGVYEDEHGKSVAEVDKLNVRQKATFAELEYLRLAFTTGDVGYTSAGGRIAFVKKTGNVYRCYFLADDGEKRVANEWRMGDQAMCKTANLLSRTTKQASNRYYWRLVVNMGEETVSEKLYYFIDLSDIKGSLDLTIDGKQYACVGYDTSTENDAPQAEDDIIQLGSQTDPDRQYAYILYVSEGRRVDYAGINDFNLTTHIVNEFSPRGTTIRSDSFKIVSGSGTGTSSPIVCDRGEWQTGTIAGHYDRFSYQGSLWLYVAKEPSAEAPSDKSTKWIKQVAQGVAGEQGAAPVMLNIYSDGGNFIRNRQGSVTLTAVVTKANVDITSTFPPSSFSWIRHSGNAAYDEAWNGRHKGVGSTITIKAEDVDKRTVFECVLDD</sequence>
<protein>
    <submittedName>
        <fullName evidence="2">Tail protein</fullName>
    </submittedName>
</protein>
<name>A0A8S5QA09_9CAUD</name>
<evidence type="ECO:0000259" key="1">
    <source>
        <dbReference type="PROSITE" id="PS50835"/>
    </source>
</evidence>
<accession>A0A8S5QA09</accession>
<dbReference type="InterPro" id="IPR007110">
    <property type="entry name" value="Ig-like_dom"/>
</dbReference>
<evidence type="ECO:0000313" key="2">
    <source>
        <dbReference type="EMBL" id="DAE15641.1"/>
    </source>
</evidence>
<reference evidence="2" key="1">
    <citation type="journal article" date="2021" name="Proc. Natl. Acad. Sci. U.S.A.">
        <title>A Catalog of Tens of Thousands of Viruses from Human Metagenomes Reveals Hidden Associations with Chronic Diseases.</title>
        <authorList>
            <person name="Tisza M.J."/>
            <person name="Buck C.B."/>
        </authorList>
    </citation>
    <scope>NUCLEOTIDE SEQUENCE</scope>
    <source>
        <strain evidence="2">Ct2ZW1</strain>
    </source>
</reference>